<dbReference type="GO" id="GO:0006260">
    <property type="term" value="P:DNA replication"/>
    <property type="evidence" value="ECO:0007669"/>
    <property type="project" value="UniProtKB-KW"/>
</dbReference>
<dbReference type="SUPFAM" id="SSF50249">
    <property type="entry name" value="Nucleic acid-binding proteins"/>
    <property type="match status" value="1"/>
</dbReference>
<evidence type="ECO:0000256" key="7">
    <source>
        <dbReference type="ARBA" id="ARBA00022833"/>
    </source>
</evidence>
<evidence type="ECO:0000256" key="6">
    <source>
        <dbReference type="ARBA" id="ARBA00022763"/>
    </source>
</evidence>
<keyword evidence="5" id="KW-0479">Metal-binding</keyword>
<evidence type="ECO:0000256" key="1">
    <source>
        <dbReference type="ARBA" id="ARBA00001946"/>
    </source>
</evidence>
<dbReference type="PROSITE" id="PS01055">
    <property type="entry name" value="DNA_LIGASE_N1"/>
    <property type="match status" value="1"/>
</dbReference>
<dbReference type="PANTHER" id="PTHR23389:SF9">
    <property type="entry name" value="DNA LIGASE"/>
    <property type="match status" value="1"/>
</dbReference>
<evidence type="ECO:0000256" key="11">
    <source>
        <dbReference type="ARBA" id="ARBA00034005"/>
    </source>
</evidence>
<keyword evidence="4" id="KW-0235">DNA replication</keyword>
<dbReference type="EC" id="6.5.1.2" evidence="2"/>
<dbReference type="InterPro" id="IPR018239">
    <property type="entry name" value="DNA_ligase_AS"/>
</dbReference>
<dbReference type="NCBIfam" id="NF005932">
    <property type="entry name" value="PRK07956.1"/>
    <property type="match status" value="1"/>
</dbReference>
<comment type="catalytic activity">
    <reaction evidence="11">
        <text>NAD(+) + (deoxyribonucleotide)n-3'-hydroxyl + 5'-phospho-(deoxyribonucleotide)m = (deoxyribonucleotide)n+m + AMP + beta-nicotinamide D-nucleotide.</text>
        <dbReference type="EC" id="6.5.1.2"/>
    </reaction>
</comment>
<organism evidence="13">
    <name type="scientific">marine metagenome</name>
    <dbReference type="NCBI Taxonomy" id="408172"/>
    <lineage>
        <taxon>unclassified sequences</taxon>
        <taxon>metagenomes</taxon>
        <taxon>ecological metagenomes</taxon>
    </lineage>
</organism>
<feature type="domain" description="NAD-dependent DNA ligase N-terminal" evidence="12">
    <location>
        <begin position="1"/>
        <end position="345"/>
    </location>
</feature>
<protein>
    <recommendedName>
        <fullName evidence="2">DNA ligase (NAD(+))</fullName>
        <ecNumber evidence="2">6.5.1.2</ecNumber>
    </recommendedName>
</protein>
<evidence type="ECO:0000256" key="8">
    <source>
        <dbReference type="ARBA" id="ARBA00022842"/>
    </source>
</evidence>
<evidence type="ECO:0000256" key="10">
    <source>
        <dbReference type="ARBA" id="ARBA00023204"/>
    </source>
</evidence>
<dbReference type="Gene3D" id="2.40.50.140">
    <property type="entry name" value="Nucleic acid-binding proteins"/>
    <property type="match status" value="1"/>
</dbReference>
<keyword evidence="7" id="KW-0862">Zinc</keyword>
<dbReference type="InterPro" id="IPR012340">
    <property type="entry name" value="NA-bd_OB-fold"/>
</dbReference>
<keyword evidence="10" id="KW-0234">DNA repair</keyword>
<evidence type="ECO:0000259" key="12">
    <source>
        <dbReference type="SMART" id="SM00532"/>
    </source>
</evidence>
<evidence type="ECO:0000256" key="5">
    <source>
        <dbReference type="ARBA" id="ARBA00022723"/>
    </source>
</evidence>
<dbReference type="InterPro" id="IPR013839">
    <property type="entry name" value="DNAligase_adenylation"/>
</dbReference>
<dbReference type="InterPro" id="IPR013840">
    <property type="entry name" value="DNAligase_N"/>
</dbReference>
<dbReference type="FunFam" id="2.40.50.140:FF:000012">
    <property type="entry name" value="DNA ligase"/>
    <property type="match status" value="1"/>
</dbReference>
<keyword evidence="3" id="KW-0436">Ligase</keyword>
<dbReference type="GO" id="GO:0006281">
    <property type="term" value="P:DNA repair"/>
    <property type="evidence" value="ECO:0007669"/>
    <property type="project" value="UniProtKB-KW"/>
</dbReference>
<dbReference type="CDD" id="cd00114">
    <property type="entry name" value="LIGANc"/>
    <property type="match status" value="1"/>
</dbReference>
<dbReference type="EMBL" id="UINC01106089">
    <property type="protein sequence ID" value="SVC70506.1"/>
    <property type="molecule type" value="Genomic_DNA"/>
</dbReference>
<dbReference type="GO" id="GO:0003911">
    <property type="term" value="F:DNA ligase (NAD+) activity"/>
    <property type="evidence" value="ECO:0007669"/>
    <property type="project" value="UniProtKB-EC"/>
</dbReference>
<evidence type="ECO:0000313" key="13">
    <source>
        <dbReference type="EMBL" id="SVC70506.1"/>
    </source>
</evidence>
<dbReference type="GO" id="GO:0005829">
    <property type="term" value="C:cytosol"/>
    <property type="evidence" value="ECO:0007669"/>
    <property type="project" value="TreeGrafter"/>
</dbReference>
<feature type="non-terminal residue" evidence="13">
    <location>
        <position position="345"/>
    </location>
</feature>
<dbReference type="Pfam" id="PF01653">
    <property type="entry name" value="DNA_ligase_aden"/>
    <property type="match status" value="1"/>
</dbReference>
<dbReference type="Gene3D" id="3.30.470.30">
    <property type="entry name" value="DNA ligase/mRNA capping enzyme"/>
    <property type="match status" value="1"/>
</dbReference>
<dbReference type="PANTHER" id="PTHR23389">
    <property type="entry name" value="CHROMOSOME TRANSMISSION FIDELITY FACTOR 18"/>
    <property type="match status" value="1"/>
</dbReference>
<sequence length="345" mass="38979">KKIEHKSAMLSLANAFNKKDLSDFIERLKKFLNLEEKTNISFIGEPKIDGLSLNLLYENGKLKTASTRGDGKIGEDVSNNIINVIGIPKQLNGWEHPKEIEIRGEIFLNKKDFIKLNSNLQEKHKFSNPRNAAAGSLRQLDPNITKTRPLRFIAHGLGYTEKKYMTVNEFYSELKLWGIPNSNLTNTFNSIDSMMDYYHVIEKKRSSLKYDIDGVVFKIHSYDLHDRLGFVGKNPRWAIALKFSAEKTSTKIIDIDFQVGRTGAITPVGRLEEVNIGGVLVSNATLHNFDEIAKKDIRIGDIVQIQRAGDVIPQVIKVIEKAKNRNNIISPPKFCPVCNGNVSKE</sequence>
<keyword evidence="8" id="KW-0460">Magnesium</keyword>
<evidence type="ECO:0000256" key="2">
    <source>
        <dbReference type="ARBA" id="ARBA00012722"/>
    </source>
</evidence>
<proteinExistence type="predicted"/>
<dbReference type="SMART" id="SM00532">
    <property type="entry name" value="LIGANc"/>
    <property type="match status" value="1"/>
</dbReference>
<evidence type="ECO:0000256" key="3">
    <source>
        <dbReference type="ARBA" id="ARBA00022598"/>
    </source>
</evidence>
<gene>
    <name evidence="13" type="ORF">METZ01_LOCUS323360</name>
</gene>
<dbReference type="AlphaFoldDB" id="A0A382PB83"/>
<reference evidence="13" key="1">
    <citation type="submission" date="2018-05" db="EMBL/GenBank/DDBJ databases">
        <authorList>
            <person name="Lanie J.A."/>
            <person name="Ng W.-L."/>
            <person name="Kazmierczak K.M."/>
            <person name="Andrzejewski T.M."/>
            <person name="Davidsen T.M."/>
            <person name="Wayne K.J."/>
            <person name="Tettelin H."/>
            <person name="Glass J.I."/>
            <person name="Rusch D."/>
            <person name="Podicherti R."/>
            <person name="Tsui H.-C.T."/>
            <person name="Winkler M.E."/>
        </authorList>
    </citation>
    <scope>NUCLEOTIDE SEQUENCE</scope>
</reference>
<comment type="cofactor">
    <cofactor evidence="1">
        <name>Mg(2+)</name>
        <dbReference type="ChEBI" id="CHEBI:18420"/>
    </cofactor>
</comment>
<dbReference type="SUPFAM" id="SSF56091">
    <property type="entry name" value="DNA ligase/mRNA capping enzyme, catalytic domain"/>
    <property type="match status" value="1"/>
</dbReference>
<evidence type="ECO:0000256" key="9">
    <source>
        <dbReference type="ARBA" id="ARBA00023027"/>
    </source>
</evidence>
<evidence type="ECO:0000256" key="4">
    <source>
        <dbReference type="ARBA" id="ARBA00022705"/>
    </source>
</evidence>
<keyword evidence="6" id="KW-0227">DNA damage</keyword>
<feature type="non-terminal residue" evidence="13">
    <location>
        <position position="1"/>
    </location>
</feature>
<keyword evidence="9" id="KW-0520">NAD</keyword>
<accession>A0A382PB83</accession>
<name>A0A382PB83_9ZZZZ</name>
<dbReference type="GO" id="GO:0046872">
    <property type="term" value="F:metal ion binding"/>
    <property type="evidence" value="ECO:0007669"/>
    <property type="project" value="UniProtKB-KW"/>
</dbReference>
<dbReference type="InterPro" id="IPR004150">
    <property type="entry name" value="NAD_DNA_ligase_OB"/>
</dbReference>
<dbReference type="Pfam" id="PF03120">
    <property type="entry name" value="OB_DNA_ligase"/>
    <property type="match status" value="1"/>
</dbReference>